<dbReference type="Proteomes" id="UP000601522">
    <property type="component" value="Unassembled WGS sequence"/>
</dbReference>
<dbReference type="EMBL" id="JACRTK010000003">
    <property type="protein sequence ID" value="MBC8591213.1"/>
    <property type="molecule type" value="Genomic_DNA"/>
</dbReference>
<dbReference type="SUPFAM" id="SSF53098">
    <property type="entry name" value="Ribonuclease H-like"/>
    <property type="match status" value="1"/>
</dbReference>
<dbReference type="PANTHER" id="PTHR10642:SF26">
    <property type="entry name" value="RIBONUCLEASE H1"/>
    <property type="match status" value="1"/>
</dbReference>
<dbReference type="EC" id="3.1.26.4" evidence="5"/>
<proteinExistence type="inferred from homology"/>
<evidence type="ECO:0000313" key="14">
    <source>
        <dbReference type="Proteomes" id="UP000601522"/>
    </source>
</evidence>
<dbReference type="InterPro" id="IPR002156">
    <property type="entry name" value="RNaseH_domain"/>
</dbReference>
<keyword evidence="11" id="KW-0460">Magnesium</keyword>
<dbReference type="InterPro" id="IPR012337">
    <property type="entry name" value="RNaseH-like_sf"/>
</dbReference>
<reference evidence="13 14" key="1">
    <citation type="submission" date="2020-08" db="EMBL/GenBank/DDBJ databases">
        <title>Genome public.</title>
        <authorList>
            <person name="Liu C."/>
            <person name="Sun Q."/>
        </authorList>
    </citation>
    <scope>NUCLEOTIDE SEQUENCE [LARGE SCALE GENOMIC DNA]</scope>
    <source>
        <strain evidence="13 14">NSJ-26</strain>
    </source>
</reference>
<dbReference type="CDD" id="cd09277">
    <property type="entry name" value="RNase_HI_bacteria_like"/>
    <property type="match status" value="1"/>
</dbReference>
<keyword evidence="7" id="KW-0540">Nuclease</keyword>
<dbReference type="GO" id="GO:0046872">
    <property type="term" value="F:metal ion binding"/>
    <property type="evidence" value="ECO:0007669"/>
    <property type="project" value="UniProtKB-KW"/>
</dbReference>
<dbReference type="FunFam" id="3.40.970.10:FF:000002">
    <property type="entry name" value="Ribonuclease H"/>
    <property type="match status" value="1"/>
</dbReference>
<evidence type="ECO:0000256" key="1">
    <source>
        <dbReference type="ARBA" id="ARBA00000077"/>
    </source>
</evidence>
<dbReference type="Pfam" id="PF00075">
    <property type="entry name" value="RNase_H"/>
    <property type="match status" value="1"/>
</dbReference>
<dbReference type="GO" id="GO:0043137">
    <property type="term" value="P:DNA replication, removal of RNA primer"/>
    <property type="evidence" value="ECO:0007669"/>
    <property type="project" value="TreeGrafter"/>
</dbReference>
<dbReference type="PROSITE" id="PS50879">
    <property type="entry name" value="RNASE_H_1"/>
    <property type="match status" value="1"/>
</dbReference>
<comment type="function">
    <text evidence="3">Endonuclease that specifically degrades the RNA of RNA-DNA hybrids.</text>
</comment>
<keyword evidence="8" id="KW-0479">Metal-binding</keyword>
<evidence type="ECO:0000313" key="13">
    <source>
        <dbReference type="EMBL" id="MBC8591213.1"/>
    </source>
</evidence>
<dbReference type="SUPFAM" id="SSF55658">
    <property type="entry name" value="L9 N-domain-like"/>
    <property type="match status" value="1"/>
</dbReference>
<evidence type="ECO:0000256" key="4">
    <source>
        <dbReference type="ARBA" id="ARBA00005300"/>
    </source>
</evidence>
<dbReference type="InterPro" id="IPR009027">
    <property type="entry name" value="Ribosomal_bL9/RNase_H1_N"/>
</dbReference>
<evidence type="ECO:0000256" key="9">
    <source>
        <dbReference type="ARBA" id="ARBA00022759"/>
    </source>
</evidence>
<evidence type="ECO:0000256" key="6">
    <source>
        <dbReference type="ARBA" id="ARBA00017721"/>
    </source>
</evidence>
<keyword evidence="9" id="KW-0255">Endonuclease</keyword>
<dbReference type="Gene3D" id="3.40.970.10">
    <property type="entry name" value="Ribonuclease H1, N-terminal domain"/>
    <property type="match status" value="1"/>
</dbReference>
<dbReference type="InterPro" id="IPR036397">
    <property type="entry name" value="RNaseH_sf"/>
</dbReference>
<evidence type="ECO:0000256" key="2">
    <source>
        <dbReference type="ARBA" id="ARBA00001946"/>
    </source>
</evidence>
<dbReference type="InterPro" id="IPR037056">
    <property type="entry name" value="RNase_H1_N_sf"/>
</dbReference>
<evidence type="ECO:0000256" key="7">
    <source>
        <dbReference type="ARBA" id="ARBA00022722"/>
    </source>
</evidence>
<dbReference type="InterPro" id="IPR011320">
    <property type="entry name" value="RNase_H1_N"/>
</dbReference>
<comment type="catalytic activity">
    <reaction evidence="1">
        <text>Endonucleolytic cleavage to 5'-phosphomonoester.</text>
        <dbReference type="EC" id="3.1.26.4"/>
    </reaction>
</comment>
<dbReference type="GO" id="GO:0003676">
    <property type="term" value="F:nucleic acid binding"/>
    <property type="evidence" value="ECO:0007669"/>
    <property type="project" value="InterPro"/>
</dbReference>
<dbReference type="GO" id="GO:0004523">
    <property type="term" value="F:RNA-DNA hybrid ribonuclease activity"/>
    <property type="evidence" value="ECO:0007669"/>
    <property type="project" value="UniProtKB-EC"/>
</dbReference>
<sequence>MAKFFYAVRVGKNPGIYETWGQCEAQVKGYKGAKYKKFKSYEEALDFLKGEQASQCTDEGHLAKIEELKDNEIIAYVDGSYSLESGTYSYGVVLLTKNKKDTFSGRDNNKNLAEMRNVSGELKGAMVAMEKSLELNKDTLYLHYDYAGIEEWATGAWKTNKEGTKEYKRFYDSIRNKLKVVFIKVKAHSGIKYNEEADKLAKEAILQ</sequence>
<dbReference type="AlphaFoldDB" id="A0A926EWL1"/>
<feature type="domain" description="RNase H type-1" evidence="12">
    <location>
        <begin position="69"/>
        <end position="206"/>
    </location>
</feature>
<comment type="cofactor">
    <cofactor evidence="2">
        <name>Mg(2+)</name>
        <dbReference type="ChEBI" id="CHEBI:18420"/>
    </cofactor>
</comment>
<dbReference type="InterPro" id="IPR050092">
    <property type="entry name" value="RNase_H"/>
</dbReference>
<keyword evidence="14" id="KW-1185">Reference proteome</keyword>
<evidence type="ECO:0000256" key="3">
    <source>
        <dbReference type="ARBA" id="ARBA00004065"/>
    </source>
</evidence>
<dbReference type="RefSeq" id="WP_249324075.1">
    <property type="nucleotide sequence ID" value="NZ_JACRTK010000003.1"/>
</dbReference>
<dbReference type="Pfam" id="PF01693">
    <property type="entry name" value="Cauli_VI"/>
    <property type="match status" value="1"/>
</dbReference>
<protein>
    <recommendedName>
        <fullName evidence="6">Ribonuclease H</fullName>
        <ecNumber evidence="5">3.1.26.4</ecNumber>
    </recommendedName>
</protein>
<evidence type="ECO:0000256" key="11">
    <source>
        <dbReference type="ARBA" id="ARBA00022842"/>
    </source>
</evidence>
<evidence type="ECO:0000256" key="10">
    <source>
        <dbReference type="ARBA" id="ARBA00022801"/>
    </source>
</evidence>
<comment type="similarity">
    <text evidence="4">Belongs to the RNase H family.</text>
</comment>
<gene>
    <name evidence="13" type="ORF">H8689_08825</name>
</gene>
<dbReference type="PANTHER" id="PTHR10642">
    <property type="entry name" value="RIBONUCLEASE H1"/>
    <property type="match status" value="1"/>
</dbReference>
<dbReference type="Gene3D" id="3.30.420.10">
    <property type="entry name" value="Ribonuclease H-like superfamily/Ribonuclease H"/>
    <property type="match status" value="1"/>
</dbReference>
<evidence type="ECO:0000256" key="5">
    <source>
        <dbReference type="ARBA" id="ARBA00012180"/>
    </source>
</evidence>
<keyword evidence="10" id="KW-0378">Hydrolase</keyword>
<organism evidence="13 14">
    <name type="scientific">Wansuia hejianensis</name>
    <dbReference type="NCBI Taxonomy" id="2763667"/>
    <lineage>
        <taxon>Bacteria</taxon>
        <taxon>Bacillati</taxon>
        <taxon>Bacillota</taxon>
        <taxon>Clostridia</taxon>
        <taxon>Lachnospirales</taxon>
        <taxon>Lachnospiraceae</taxon>
        <taxon>Wansuia</taxon>
    </lineage>
</organism>
<evidence type="ECO:0000259" key="12">
    <source>
        <dbReference type="PROSITE" id="PS50879"/>
    </source>
</evidence>
<comment type="caution">
    <text evidence="13">The sequence shown here is derived from an EMBL/GenBank/DDBJ whole genome shotgun (WGS) entry which is preliminary data.</text>
</comment>
<evidence type="ECO:0000256" key="8">
    <source>
        <dbReference type="ARBA" id="ARBA00022723"/>
    </source>
</evidence>
<accession>A0A926EWL1</accession>
<name>A0A926EWL1_9FIRM</name>